<organism evidence="1 2">
    <name type="scientific">Nocardia seriolae</name>
    <dbReference type="NCBI Taxonomy" id="37332"/>
    <lineage>
        <taxon>Bacteria</taxon>
        <taxon>Bacillati</taxon>
        <taxon>Actinomycetota</taxon>
        <taxon>Actinomycetes</taxon>
        <taxon>Mycobacteriales</taxon>
        <taxon>Nocardiaceae</taxon>
        <taxon>Nocardia</taxon>
    </lineage>
</organism>
<dbReference type="SUPFAM" id="SSF50998">
    <property type="entry name" value="Quinoprotein alcohol dehydrogenase-like"/>
    <property type="match status" value="1"/>
</dbReference>
<dbReference type="Proteomes" id="UP000037179">
    <property type="component" value="Unassembled WGS sequence"/>
</dbReference>
<gene>
    <name evidence="1" type="ORF">NSK11_contig00021-0067</name>
</gene>
<evidence type="ECO:0000313" key="2">
    <source>
        <dbReference type="Proteomes" id="UP000037179"/>
    </source>
</evidence>
<keyword evidence="2" id="KW-1185">Reference proteome</keyword>
<dbReference type="PANTHER" id="PTHR19879">
    <property type="entry name" value="TRANSCRIPTION INITIATION FACTOR TFIID"/>
    <property type="match status" value="1"/>
</dbReference>
<sequence>MDSFAPNSAAPVPGSAPIARQTAIHLARAGRLEELRSLADAGDPQGCRQLAVALVRAGRIPEVAARAAGGDRFARRALADWMVRNGRIDEAIDQMRELAETGNAGARRRLARLLAGQGRVGEAIAQLRRLPGFDRHVNVPGWMASQDRFDLLRQLASTGNFTARTELEYTVLRLWATTRLTAAIDLLADIDSSYARFDNLDIRLVNIASRWRAGRTRLRDEAIDLLGTMTTPVGRRARAGLLLAQGRYDEAITELRSLATQGDRAADEKLDLVLRAEKPARELRAFEHCTGNLRSVAFSPDGAMLATCDGNGHRIVVWNLDTGKHLHTLHTPGLTADIAFSDDGTMLAGNGWGRAGLWNTATGEPLRDLGADIDYADGVAFIADHTLVSGRTLWNTATGDRLLVLRSEAAIRHDERVTAIALSPDRQTLATSTVTSHRNRTQDWNPTVQLWNPTTGRHVRDLDIAGQPPVRSLALGPDNRLLAVASDKGMWLSDLTGTHIRPLGDHGADAVTFHPDGRLLATARRYHFLNAAVRLWNSTTGSMIGELNTPADAIAFSPDGTFLATADEDSGLVRLWTIPRPPRLRNTL</sequence>
<dbReference type="InterPro" id="IPR011047">
    <property type="entry name" value="Quinoprotein_ADH-like_sf"/>
</dbReference>
<dbReference type="InterPro" id="IPR001680">
    <property type="entry name" value="WD40_rpt"/>
</dbReference>
<dbReference type="AlphaFoldDB" id="A0ABC9YQD7"/>
<dbReference type="EMBL" id="BBYQ01000021">
    <property type="protein sequence ID" value="GAP27644.1"/>
    <property type="molecule type" value="Genomic_DNA"/>
</dbReference>
<comment type="caution">
    <text evidence="1">The sequence shown here is derived from an EMBL/GenBank/DDBJ whole genome shotgun (WGS) entry which is preliminary data.</text>
</comment>
<dbReference type="SUPFAM" id="SSF48452">
    <property type="entry name" value="TPR-like"/>
    <property type="match status" value="1"/>
</dbReference>
<reference evidence="2" key="1">
    <citation type="submission" date="2015-07" db="EMBL/GenBank/DDBJ databases">
        <title>Nocardia seriolae U-1 whole genome shotgun sequence.</title>
        <authorList>
            <person name="Imajoh M."/>
            <person name="Fukumoto Y."/>
            <person name="Sukeda M."/>
            <person name="Yamane J."/>
            <person name="Yamasaki K."/>
            <person name="Shimizu M."/>
            <person name="Ohnishi K."/>
            <person name="Oshima S."/>
        </authorList>
    </citation>
    <scope>NUCLEOTIDE SEQUENCE [LARGE SCALE GENOMIC DNA]</scope>
    <source>
        <strain evidence="2">U-1</strain>
    </source>
</reference>
<dbReference type="PANTHER" id="PTHR19879:SF9">
    <property type="entry name" value="TRANSCRIPTION INITIATION FACTOR TFIID SUBUNIT 5"/>
    <property type="match status" value="1"/>
</dbReference>
<dbReference type="CDD" id="cd00200">
    <property type="entry name" value="WD40"/>
    <property type="match status" value="1"/>
</dbReference>
<name>A0ABC9YQD7_9NOCA</name>
<dbReference type="InterPro" id="IPR015943">
    <property type="entry name" value="WD40/YVTN_repeat-like_dom_sf"/>
</dbReference>
<dbReference type="Pfam" id="PF14559">
    <property type="entry name" value="TPR_19"/>
    <property type="match status" value="1"/>
</dbReference>
<reference evidence="1 2" key="2">
    <citation type="journal article" date="2016" name="Genome Announc.">
        <title>Draft Genome Sequence of Erythromycin- and Oxytetracycline-Sensitive Nocardia seriolae Strain U-1 (NBRC 110359).</title>
        <authorList>
            <person name="Imajoh M."/>
            <person name="Sukeda M."/>
            <person name="Shimizu M."/>
            <person name="Yamane J."/>
            <person name="Ohnishi K."/>
            <person name="Oshima S."/>
        </authorList>
    </citation>
    <scope>NUCLEOTIDE SEQUENCE [LARGE SCALE GENOMIC DNA]</scope>
    <source>
        <strain evidence="1 2">U-1</strain>
    </source>
</reference>
<dbReference type="Gene3D" id="1.25.40.10">
    <property type="entry name" value="Tetratricopeptide repeat domain"/>
    <property type="match status" value="1"/>
</dbReference>
<accession>A0ABC9YQD7</accession>
<dbReference type="Gene3D" id="2.130.10.10">
    <property type="entry name" value="YVTN repeat-like/Quinoprotein amine dehydrogenase"/>
    <property type="match status" value="2"/>
</dbReference>
<proteinExistence type="predicted"/>
<dbReference type="InterPro" id="IPR011990">
    <property type="entry name" value="TPR-like_helical_dom_sf"/>
</dbReference>
<dbReference type="SMART" id="SM00320">
    <property type="entry name" value="WD40"/>
    <property type="match status" value="6"/>
</dbReference>
<evidence type="ECO:0000313" key="1">
    <source>
        <dbReference type="EMBL" id="GAP27644.1"/>
    </source>
</evidence>
<dbReference type="Pfam" id="PF00400">
    <property type="entry name" value="WD40"/>
    <property type="match status" value="2"/>
</dbReference>
<evidence type="ECO:0008006" key="3">
    <source>
        <dbReference type="Google" id="ProtNLM"/>
    </source>
</evidence>
<protein>
    <recommendedName>
        <fullName evidence="3">WD40 repeat domain-containing protein</fullName>
    </recommendedName>
</protein>